<protein>
    <submittedName>
        <fullName evidence="1">Uncharacterized protein</fullName>
    </submittedName>
</protein>
<reference evidence="1" key="1">
    <citation type="submission" date="2021-03" db="EMBL/GenBank/DDBJ databases">
        <title>Evolutionary priming and transition to the ectomycorrhizal habit in an iconic lineage of mushroom-forming fungi: is preadaptation a requirement?</title>
        <authorList>
            <consortium name="DOE Joint Genome Institute"/>
            <person name="Looney B.P."/>
            <person name="Miyauchi S."/>
            <person name="Morin E."/>
            <person name="Drula E."/>
            <person name="Courty P.E."/>
            <person name="Chicoki N."/>
            <person name="Fauchery L."/>
            <person name="Kohler A."/>
            <person name="Kuo A."/>
            <person name="LaButti K."/>
            <person name="Pangilinan J."/>
            <person name="Lipzen A."/>
            <person name="Riley R."/>
            <person name="Andreopoulos W."/>
            <person name="He G."/>
            <person name="Johnson J."/>
            <person name="Barry K.W."/>
            <person name="Grigoriev I.V."/>
            <person name="Nagy L."/>
            <person name="Hibbett D."/>
            <person name="Henrissat B."/>
            <person name="Matheny P.B."/>
            <person name="Labbe J."/>
            <person name="Martin A.F."/>
        </authorList>
    </citation>
    <scope>NUCLEOTIDE SEQUENCE</scope>
    <source>
        <strain evidence="1">BPL698</strain>
    </source>
</reference>
<dbReference type="Proteomes" id="UP001207468">
    <property type="component" value="Unassembled WGS sequence"/>
</dbReference>
<proteinExistence type="predicted"/>
<sequence length="346" mass="37081">MLSWFSRNIPKPPNPPPSRPDGVEQQASTAVAPLTVPGEKPSSQDPTHLTVPHAQQAVYDKSPVATNPTSEQQQKSTFTAAVSTPHDAVLAEVQGHHAFNDPSARTEATPSPEALGMQSIDTLPAAASDAVDSIATTSSSQPEALHDSFTGAAIGFLSPSSSAKKGGDELWAHMARIRSLQADVARLHLTMEGIGLHESVVPHSPRQGPRAVGERLEDDDEISDADGGSEAERRRAREFERSERRFDGRKEEIGQIMSKLDELSQALASFHTLDAPMFNSGAAVSRSSMVSTTPPRHPTLRRIFSDGPPSGREEFFDSPASIQGPLPIPEDKESRTEPGQSDAPMP</sequence>
<organism evidence="1 2">
    <name type="scientific">Russula earlei</name>
    <dbReference type="NCBI Taxonomy" id="71964"/>
    <lineage>
        <taxon>Eukaryota</taxon>
        <taxon>Fungi</taxon>
        <taxon>Dikarya</taxon>
        <taxon>Basidiomycota</taxon>
        <taxon>Agaricomycotina</taxon>
        <taxon>Agaricomycetes</taxon>
        <taxon>Russulales</taxon>
        <taxon>Russulaceae</taxon>
        <taxon>Russula</taxon>
    </lineage>
</organism>
<evidence type="ECO:0000313" key="2">
    <source>
        <dbReference type="Proteomes" id="UP001207468"/>
    </source>
</evidence>
<keyword evidence="2" id="KW-1185">Reference proteome</keyword>
<accession>A0ACC0UMR2</accession>
<name>A0ACC0UMR2_9AGAM</name>
<gene>
    <name evidence="1" type="ORF">F5148DRAFT_1162233</name>
</gene>
<evidence type="ECO:0000313" key="1">
    <source>
        <dbReference type="EMBL" id="KAI9512506.1"/>
    </source>
</evidence>
<dbReference type="EMBL" id="JAGFNK010000008">
    <property type="protein sequence ID" value="KAI9512506.1"/>
    <property type="molecule type" value="Genomic_DNA"/>
</dbReference>
<comment type="caution">
    <text evidence="1">The sequence shown here is derived from an EMBL/GenBank/DDBJ whole genome shotgun (WGS) entry which is preliminary data.</text>
</comment>